<evidence type="ECO:0000256" key="2">
    <source>
        <dbReference type="ARBA" id="ARBA00022801"/>
    </source>
</evidence>
<dbReference type="InterPro" id="IPR029058">
    <property type="entry name" value="AB_hydrolase_fold"/>
</dbReference>
<dbReference type="RefSeq" id="WP_181418572.1">
    <property type="nucleotide sequence ID" value="NZ_QJTE01000002.1"/>
</dbReference>
<dbReference type="PANTHER" id="PTHR40841:SF2">
    <property type="entry name" value="SIDEROPHORE-DEGRADING ESTERASE (EUROFUNG)"/>
    <property type="match status" value="1"/>
</dbReference>
<organism evidence="3 4">
    <name type="scientific">Pseudoroseicyclus aestuarii</name>
    <dbReference type="NCBI Taxonomy" id="1795041"/>
    <lineage>
        <taxon>Bacteria</taxon>
        <taxon>Pseudomonadati</taxon>
        <taxon>Pseudomonadota</taxon>
        <taxon>Alphaproteobacteria</taxon>
        <taxon>Rhodobacterales</taxon>
        <taxon>Paracoccaceae</taxon>
        <taxon>Pseudoroseicyclus</taxon>
    </lineage>
</organism>
<evidence type="ECO:0008006" key="5">
    <source>
        <dbReference type="Google" id="ProtNLM"/>
    </source>
</evidence>
<dbReference type="AlphaFoldDB" id="A0A318SXC9"/>
<gene>
    <name evidence="3" type="ORF">DFP88_102287</name>
</gene>
<proteinExistence type="inferred from homology"/>
<comment type="caution">
    <text evidence="3">The sequence shown here is derived from an EMBL/GenBank/DDBJ whole genome shotgun (WGS) entry which is preliminary data.</text>
</comment>
<keyword evidence="4" id="KW-1185">Reference proteome</keyword>
<dbReference type="Gene3D" id="3.40.50.1820">
    <property type="entry name" value="alpha/beta hydrolase"/>
    <property type="match status" value="1"/>
</dbReference>
<dbReference type="InterPro" id="IPR052558">
    <property type="entry name" value="Siderophore_Hydrolase_D"/>
</dbReference>
<dbReference type="GO" id="GO:0016788">
    <property type="term" value="F:hydrolase activity, acting on ester bonds"/>
    <property type="evidence" value="ECO:0007669"/>
    <property type="project" value="TreeGrafter"/>
</dbReference>
<sequence length="267" mass="28608">MAEAPPRDGRFAMMEEAILEGTGTHVFRVLEAGHRRLYVAVPRAPVPPGGVPSLTMLDGNAALGCLTPALLAEVPDLALVLLGHDGPEAFDRARRWHDYTPPFDPEDGAMRPTGGGGALLEEITGPLRELAETGLRIDPARRTLWGHSLGGLLVLTALFTRPEGFSGYCPVSPSLWMAARTMAALERAARPARARLLVMLGDMESRSTDPPLTAPRPAPEVLELTRRLARCEGLAVEQRILAGQQHGPALRASVPHALRFAARPLAG</sequence>
<reference evidence="3 4" key="1">
    <citation type="submission" date="2018-06" db="EMBL/GenBank/DDBJ databases">
        <title>Genomic Encyclopedia of Type Strains, Phase III (KMG-III): the genomes of soil and plant-associated and newly described type strains.</title>
        <authorList>
            <person name="Whitman W."/>
        </authorList>
    </citation>
    <scope>NUCLEOTIDE SEQUENCE [LARGE SCALE GENOMIC DNA]</scope>
    <source>
        <strain evidence="3 4">CECT 9025</strain>
    </source>
</reference>
<dbReference type="EMBL" id="QJTE01000002">
    <property type="protein sequence ID" value="PYE84487.1"/>
    <property type="molecule type" value="Genomic_DNA"/>
</dbReference>
<evidence type="ECO:0000256" key="1">
    <source>
        <dbReference type="ARBA" id="ARBA00005622"/>
    </source>
</evidence>
<dbReference type="InterPro" id="IPR000801">
    <property type="entry name" value="Esterase-like"/>
</dbReference>
<dbReference type="Pfam" id="PF00756">
    <property type="entry name" value="Esterase"/>
    <property type="match status" value="1"/>
</dbReference>
<accession>A0A318SXC9</accession>
<dbReference type="Proteomes" id="UP000248311">
    <property type="component" value="Unassembled WGS sequence"/>
</dbReference>
<comment type="similarity">
    <text evidence="1">Belongs to the esterase D family.</text>
</comment>
<protein>
    <recommendedName>
        <fullName evidence="5">Alpha/beta superfamily hydrolase</fullName>
    </recommendedName>
</protein>
<dbReference type="SUPFAM" id="SSF53474">
    <property type="entry name" value="alpha/beta-Hydrolases"/>
    <property type="match status" value="1"/>
</dbReference>
<dbReference type="PANTHER" id="PTHR40841">
    <property type="entry name" value="SIDEROPHORE TRIACETYLFUSARININE C ESTERASE"/>
    <property type="match status" value="1"/>
</dbReference>
<evidence type="ECO:0000313" key="3">
    <source>
        <dbReference type="EMBL" id="PYE84487.1"/>
    </source>
</evidence>
<evidence type="ECO:0000313" key="4">
    <source>
        <dbReference type="Proteomes" id="UP000248311"/>
    </source>
</evidence>
<name>A0A318SXC9_9RHOB</name>
<keyword evidence="2" id="KW-0378">Hydrolase</keyword>